<sequence length="148" mass="17847">MNKVINIQLINKLPTDIIINNILPYSYAPKPKELLDDIRSFQNDYSLLINAYIYNYNYSVLICDLLCFYNNSTLPLFNIKESFRCLLIRNFKFKNYTIYQLKHIIFDSFYTNMTTNTVRKIRFLWGNLNTVERTQFINKYILDYDDDD</sequence>
<accession>A0A6C0JMR2</accession>
<reference evidence="1" key="1">
    <citation type="journal article" date="2020" name="Nature">
        <title>Giant virus diversity and host interactions through global metagenomics.</title>
        <authorList>
            <person name="Schulz F."/>
            <person name="Roux S."/>
            <person name="Paez-Espino D."/>
            <person name="Jungbluth S."/>
            <person name="Walsh D.A."/>
            <person name="Denef V.J."/>
            <person name="McMahon K.D."/>
            <person name="Konstantinidis K.T."/>
            <person name="Eloe-Fadrosh E.A."/>
            <person name="Kyrpides N.C."/>
            <person name="Woyke T."/>
        </authorList>
    </citation>
    <scope>NUCLEOTIDE SEQUENCE</scope>
    <source>
        <strain evidence="1">GVMAG-M-3300027747-57</strain>
    </source>
</reference>
<dbReference type="AlphaFoldDB" id="A0A6C0JMR2"/>
<dbReference type="EMBL" id="MN740430">
    <property type="protein sequence ID" value="QHU06151.1"/>
    <property type="molecule type" value="Genomic_DNA"/>
</dbReference>
<evidence type="ECO:0000313" key="1">
    <source>
        <dbReference type="EMBL" id="QHU06151.1"/>
    </source>
</evidence>
<organism evidence="1">
    <name type="scientific">viral metagenome</name>
    <dbReference type="NCBI Taxonomy" id="1070528"/>
    <lineage>
        <taxon>unclassified sequences</taxon>
        <taxon>metagenomes</taxon>
        <taxon>organismal metagenomes</taxon>
    </lineage>
</organism>
<proteinExistence type="predicted"/>
<name>A0A6C0JMR2_9ZZZZ</name>
<protein>
    <submittedName>
        <fullName evidence="1">Uncharacterized protein</fullName>
    </submittedName>
</protein>